<dbReference type="RefSeq" id="WP_157563788.1">
    <property type="nucleotide sequence ID" value="NZ_WQKZ01000002.1"/>
</dbReference>
<dbReference type="Proteomes" id="UP000441336">
    <property type="component" value="Unassembled WGS sequence"/>
</dbReference>
<organism evidence="3 4">
    <name type="scientific">Hymenobacter ginkgonis</name>
    <dbReference type="NCBI Taxonomy" id="2682976"/>
    <lineage>
        <taxon>Bacteria</taxon>
        <taxon>Pseudomonadati</taxon>
        <taxon>Bacteroidota</taxon>
        <taxon>Cytophagia</taxon>
        <taxon>Cytophagales</taxon>
        <taxon>Hymenobacteraceae</taxon>
        <taxon>Hymenobacter</taxon>
    </lineage>
</organism>
<accession>A0A7K1TCQ0</accession>
<feature type="chain" id="PRO_5029849112" evidence="2">
    <location>
        <begin position="23"/>
        <end position="141"/>
    </location>
</feature>
<keyword evidence="4" id="KW-1185">Reference proteome</keyword>
<feature type="compositionally biased region" description="Low complexity" evidence="1">
    <location>
        <begin position="125"/>
        <end position="141"/>
    </location>
</feature>
<dbReference type="EMBL" id="WQKZ01000002">
    <property type="protein sequence ID" value="MVN76169.1"/>
    <property type="molecule type" value="Genomic_DNA"/>
</dbReference>
<evidence type="ECO:0000256" key="2">
    <source>
        <dbReference type="SAM" id="SignalP"/>
    </source>
</evidence>
<sequence length="141" mass="14936">MVRRLLLPLLGFALLATEAATAQKLPVKPKTTAAPLRDARTGRLLTARERRAAEAAAKVAAANAAAANTMAMATPAQSQYAGWSDEPMPQVEPSMKRPTTNLSVAPGMPINQVGHGVTTDYNGRPLNHNTPNTNTTLPSQR</sequence>
<comment type="caution">
    <text evidence="3">The sequence shown here is derived from an EMBL/GenBank/DDBJ whole genome shotgun (WGS) entry which is preliminary data.</text>
</comment>
<evidence type="ECO:0000256" key="1">
    <source>
        <dbReference type="SAM" id="MobiDB-lite"/>
    </source>
</evidence>
<gene>
    <name evidence="3" type="ORF">GO988_07515</name>
</gene>
<feature type="region of interest" description="Disordered" evidence="1">
    <location>
        <begin position="78"/>
        <end position="141"/>
    </location>
</feature>
<dbReference type="AlphaFoldDB" id="A0A7K1TCQ0"/>
<evidence type="ECO:0000313" key="4">
    <source>
        <dbReference type="Proteomes" id="UP000441336"/>
    </source>
</evidence>
<reference evidence="3 4" key="1">
    <citation type="submission" date="2019-12" db="EMBL/GenBank/DDBJ databases">
        <title>Hymenobacter sp. HMF4947 Genome sequencing and assembly.</title>
        <authorList>
            <person name="Kang H."/>
            <person name="Cha I."/>
            <person name="Kim H."/>
            <person name="Joh K."/>
        </authorList>
    </citation>
    <scope>NUCLEOTIDE SEQUENCE [LARGE SCALE GENOMIC DNA]</scope>
    <source>
        <strain evidence="3 4">HMF4947</strain>
    </source>
</reference>
<keyword evidence="2" id="KW-0732">Signal</keyword>
<evidence type="ECO:0000313" key="3">
    <source>
        <dbReference type="EMBL" id="MVN76169.1"/>
    </source>
</evidence>
<protein>
    <submittedName>
        <fullName evidence="3">Uncharacterized protein</fullName>
    </submittedName>
</protein>
<proteinExistence type="predicted"/>
<feature type="signal peptide" evidence="2">
    <location>
        <begin position="1"/>
        <end position="22"/>
    </location>
</feature>
<name>A0A7K1TCQ0_9BACT</name>